<organism evidence="9 10">
    <name type="scientific">Paenibacillus allorhizoplanae</name>
    <dbReference type="NCBI Taxonomy" id="2905648"/>
    <lineage>
        <taxon>Bacteria</taxon>
        <taxon>Bacillati</taxon>
        <taxon>Bacillota</taxon>
        <taxon>Bacilli</taxon>
        <taxon>Bacillales</taxon>
        <taxon>Paenibacillaceae</taxon>
        <taxon>Paenibacillus</taxon>
    </lineage>
</organism>
<evidence type="ECO:0000256" key="7">
    <source>
        <dbReference type="ARBA" id="ARBA00023136"/>
    </source>
</evidence>
<keyword evidence="6 8" id="KW-1133">Transmembrane helix</keyword>
<dbReference type="InterPro" id="IPR004761">
    <property type="entry name" value="Spore_GerAB"/>
</dbReference>
<evidence type="ECO:0000256" key="3">
    <source>
        <dbReference type="ARBA" id="ARBA00022448"/>
    </source>
</evidence>
<proteinExistence type="inferred from homology"/>
<dbReference type="Pfam" id="PF03845">
    <property type="entry name" value="Spore_permease"/>
    <property type="match status" value="1"/>
</dbReference>
<feature type="transmembrane region" description="Helical" evidence="8">
    <location>
        <begin position="221"/>
        <end position="244"/>
    </location>
</feature>
<evidence type="ECO:0000256" key="5">
    <source>
        <dbReference type="ARBA" id="ARBA00022692"/>
    </source>
</evidence>
<keyword evidence="4" id="KW-0309">Germination</keyword>
<evidence type="ECO:0000256" key="6">
    <source>
        <dbReference type="ARBA" id="ARBA00022989"/>
    </source>
</evidence>
<evidence type="ECO:0000256" key="8">
    <source>
        <dbReference type="SAM" id="Phobius"/>
    </source>
</evidence>
<comment type="similarity">
    <text evidence="2">Belongs to the amino acid-polyamine-organocation (APC) superfamily. Spore germination protein (SGP) (TC 2.A.3.9) family.</text>
</comment>
<evidence type="ECO:0000256" key="2">
    <source>
        <dbReference type="ARBA" id="ARBA00007998"/>
    </source>
</evidence>
<name>A0ABM9CWP1_9BACL</name>
<dbReference type="EMBL" id="CAKMMW010000027">
    <property type="protein sequence ID" value="CAH1226753.1"/>
    <property type="molecule type" value="Genomic_DNA"/>
</dbReference>
<feature type="transmembrane region" description="Helical" evidence="8">
    <location>
        <begin position="146"/>
        <end position="164"/>
    </location>
</feature>
<feature type="transmembrane region" description="Helical" evidence="8">
    <location>
        <begin position="12"/>
        <end position="29"/>
    </location>
</feature>
<keyword evidence="10" id="KW-1185">Reference proteome</keyword>
<keyword evidence="7 8" id="KW-0472">Membrane</keyword>
<feature type="transmembrane region" description="Helical" evidence="8">
    <location>
        <begin position="41"/>
        <end position="63"/>
    </location>
</feature>
<feature type="transmembrane region" description="Helical" evidence="8">
    <location>
        <begin position="184"/>
        <end position="209"/>
    </location>
</feature>
<gene>
    <name evidence="9" type="primary">yndE_19</name>
    <name evidence="9" type="ORF">PAECIP111891_05989</name>
</gene>
<feature type="transmembrane region" description="Helical" evidence="8">
    <location>
        <begin position="308"/>
        <end position="325"/>
    </location>
</feature>
<comment type="caution">
    <text evidence="9">The sequence shown here is derived from an EMBL/GenBank/DDBJ whole genome shotgun (WGS) entry which is preliminary data.</text>
</comment>
<feature type="transmembrane region" description="Helical" evidence="8">
    <location>
        <begin position="83"/>
        <end position="108"/>
    </location>
</feature>
<sequence>MLKAKEQISSSQMSVLFFSFMTGSSIVNIPGPLIGYAKNGAWISLLLSIACGAFFLSCILYLYHKFPELTFIEASRSLVGKWITILLAIPFITFQFHMTSGIVLDIGLFMNSSMMRQTPLSLFVLIIFVIVTLTVRSGIESIVRMLFLPMAMVLSFIILIIILSSSNYEIDHLLPILPEGIKPVILGAYFSYGFPYVELVLMAMLLPYVRTEDRPNVKKGMYIALFINGFLLIAVTLSTILVFGPMAGERKYSMFEVARIIDLLDVIQRIESVIGISLILTSFIKATITLFILNLTLSKLFKLRDDRILVFPITFVCYLYSLHQIDNGSAHWIYAVSVIHAFWATFAYLLPLLVVTAAALLRKKG</sequence>
<reference evidence="9" key="1">
    <citation type="submission" date="2022-01" db="EMBL/GenBank/DDBJ databases">
        <authorList>
            <person name="Criscuolo A."/>
        </authorList>
    </citation>
    <scope>NUCLEOTIDE SEQUENCE</scope>
    <source>
        <strain evidence="9">CIP111891</strain>
    </source>
</reference>
<comment type="subcellular location">
    <subcellularLocation>
        <location evidence="1">Membrane</location>
        <topology evidence="1">Multi-pass membrane protein</topology>
    </subcellularLocation>
</comment>
<feature type="transmembrane region" description="Helical" evidence="8">
    <location>
        <begin position="120"/>
        <end position="139"/>
    </location>
</feature>
<dbReference type="PANTHER" id="PTHR34975">
    <property type="entry name" value="SPORE GERMINATION PROTEIN A2"/>
    <property type="match status" value="1"/>
</dbReference>
<evidence type="ECO:0000313" key="9">
    <source>
        <dbReference type="EMBL" id="CAH1226753.1"/>
    </source>
</evidence>
<protein>
    <submittedName>
        <fullName evidence="9">Spore germination protein YndE</fullName>
    </submittedName>
</protein>
<dbReference type="Proteomes" id="UP000838821">
    <property type="component" value="Unassembled WGS sequence"/>
</dbReference>
<keyword evidence="3" id="KW-0813">Transport</keyword>
<accession>A0ABM9CWP1</accession>
<evidence type="ECO:0000256" key="1">
    <source>
        <dbReference type="ARBA" id="ARBA00004141"/>
    </source>
</evidence>
<dbReference type="NCBIfam" id="TIGR00912">
    <property type="entry name" value="2A0309"/>
    <property type="match status" value="1"/>
</dbReference>
<keyword evidence="5 8" id="KW-0812">Transmembrane</keyword>
<feature type="transmembrane region" description="Helical" evidence="8">
    <location>
        <begin position="331"/>
        <end position="361"/>
    </location>
</feature>
<feature type="transmembrane region" description="Helical" evidence="8">
    <location>
        <begin position="273"/>
        <end position="296"/>
    </location>
</feature>
<evidence type="ECO:0000313" key="10">
    <source>
        <dbReference type="Proteomes" id="UP000838821"/>
    </source>
</evidence>
<evidence type="ECO:0000256" key="4">
    <source>
        <dbReference type="ARBA" id="ARBA00022544"/>
    </source>
</evidence>
<dbReference type="PANTHER" id="PTHR34975:SF2">
    <property type="entry name" value="SPORE GERMINATION PROTEIN A2"/>
    <property type="match status" value="1"/>
</dbReference>